<feature type="domain" description="Helicase ATP-binding" evidence="12">
    <location>
        <begin position="700"/>
        <end position="867"/>
    </location>
</feature>
<gene>
    <name evidence="15" type="ORF">D0868_03406</name>
    <name evidence="14" type="ORF">D0869_05881</name>
</gene>
<feature type="compositionally biased region" description="Low complexity" evidence="11">
    <location>
        <begin position="1247"/>
        <end position="1256"/>
    </location>
</feature>
<evidence type="ECO:0000256" key="10">
    <source>
        <dbReference type="ARBA" id="ARBA00023242"/>
    </source>
</evidence>
<sequence>MAESDPISDFTPNKRRKTGDENGKAWDSQNDSGEEFTPEDFETQPTLPLPHQKRKQLSYAPDAFHSDMGSVNRSSSSQAPRHVTQPTQPLESQALRHVTQPTQPLPAKRTSPPNSNSNSNSDVLVDRSSPPTQALSTSPKPAPAPIQRAPFSKPSGVLAQTLAPPGTGFRRPAGIQQKPVQLDDSDDDDPPVHHSSDEETQGLRSNLKPTNFTKGGRGLDSTPNRGSDRVQDSPNNAARTARPSAAPASSGGTMFSALMNQFRHEDSAPASSSSSVRRSGDDMASAYGGASRKPRPQAATARPRPAESAELYTDIDSVPDYFMREKIKSVQRIMSHESVQRVYDALVKTKGNETQAMTWLADTEKPQALPDSDDKDELSSMTPVQRKGVAISKPSSSMSAKESSQPIRPAAKQQIKAPAKSIAQKYGSTQAARKPSQQAITIEDDEDEEDDVKPQGRRLLKGRKPGRSPSPPSSPPSQKLPQQQQRLQQKRQATVISDDDDEESDSGLGRDESEEEEPAKPVQTDFDTRLLKFFNECSARDLADLSGQPDDAVNFVIGKRPFADLDAVRGLSSVAETTKSGKKSKARPVGEKMVESCALMWSGYDAVDELVAKCEDLAKPVQQALKGWGASQMDGELQLLNLDEAQDSGIGTPASSLSSEDVSANGSKPNKSKKRFLGQPDTMADITLKDYQLVGLNWLHLLWRQKMSCILADDMGLGKTAQVISFLAQLQQDGVDGMQLIIVPGSTLENWLRELARFAPSLNVRPYYGLQAERPQLQQQIEEDFDSIDVVVTTYDMAAKDNDNRFLRHLGPAVCVYDEAHQLRNPNSQRYHGLMRIKADFKVLLTGTPLQNNLQELVAILAFIMPDLFNERREDLDYIFKHKATTKDADHAALLSAERIARARTMMTPFILRRKKQQVLDLPAKHSRVEWCDMTPSQEAYYNNLILEAQQLFAEKAASGTKGKAAPKKDTSNILMALRQAAIHPLLARRLFSDKRIDKIVHALANNDEFGGNPEHKIRAFILGGSNTGVNLKGGDYALHKFCTERDYLQRYALKNDEWMDCGKVQKFKELIESYAKNGDRVLVFSQFTTLMDILEAVLETLSIKFMRLDGSTKMNERQDMLDQFYTDESIPVFMLSTKAGGAGINLACANKVIIFDSGFNPQDDIQAENRAHRVGQSREVEVVRLVSRGTIEEQIHALGESKLALDERVAGEAASAQEDKAAEKQGEEMVQKLFVESLQKRKTEADAANAEKPAAGGDLKDAFKAGMEKEGVKVKSKQAQY</sequence>
<name>A0A3M6Z6K3_HORWE</name>
<dbReference type="InterPro" id="IPR000330">
    <property type="entry name" value="SNF2_N"/>
</dbReference>
<dbReference type="PROSITE" id="PS51192">
    <property type="entry name" value="HELICASE_ATP_BIND_1"/>
    <property type="match status" value="1"/>
</dbReference>
<dbReference type="EMBL" id="QWIK01000193">
    <property type="protein sequence ID" value="RMY10968.1"/>
    <property type="molecule type" value="Genomic_DNA"/>
</dbReference>
<keyword evidence="4" id="KW-0547">Nucleotide-binding</keyword>
<evidence type="ECO:0000256" key="2">
    <source>
        <dbReference type="ARBA" id="ARBA00007025"/>
    </source>
</evidence>
<dbReference type="GO" id="GO:0003678">
    <property type="term" value="F:DNA helicase activity"/>
    <property type="evidence" value="ECO:0007669"/>
    <property type="project" value="UniProtKB-EC"/>
</dbReference>
<comment type="similarity">
    <text evidence="2">Belongs to the SNF2/RAD54 helicase family.</text>
</comment>
<dbReference type="OrthoDB" id="5857104at2759"/>
<dbReference type="GO" id="GO:0005694">
    <property type="term" value="C:chromosome"/>
    <property type="evidence" value="ECO:0007669"/>
    <property type="project" value="UniProtKB-ARBA"/>
</dbReference>
<evidence type="ECO:0000259" key="12">
    <source>
        <dbReference type="PROSITE" id="PS51192"/>
    </source>
</evidence>
<feature type="compositionally biased region" description="Low complexity" evidence="11">
    <location>
        <begin position="268"/>
        <end position="277"/>
    </location>
</feature>
<dbReference type="InterPro" id="IPR049730">
    <property type="entry name" value="SNF2/RAD54-like_C"/>
</dbReference>
<keyword evidence="9" id="KW-0238">DNA-binding</keyword>
<feature type="compositionally biased region" description="Basic residues" evidence="11">
    <location>
        <begin position="455"/>
        <end position="466"/>
    </location>
</feature>
<dbReference type="GO" id="GO:0016787">
    <property type="term" value="F:hydrolase activity"/>
    <property type="evidence" value="ECO:0007669"/>
    <property type="project" value="UniProtKB-KW"/>
</dbReference>
<dbReference type="InterPro" id="IPR001650">
    <property type="entry name" value="Helicase_C-like"/>
</dbReference>
<feature type="region of interest" description="Disordered" evidence="11">
    <location>
        <begin position="357"/>
        <end position="525"/>
    </location>
</feature>
<evidence type="ECO:0000256" key="5">
    <source>
        <dbReference type="ARBA" id="ARBA00022801"/>
    </source>
</evidence>
<dbReference type="GO" id="GO:0005634">
    <property type="term" value="C:nucleus"/>
    <property type="evidence" value="ECO:0007669"/>
    <property type="project" value="UniProtKB-SubCell"/>
</dbReference>
<organism evidence="15 17">
    <name type="scientific">Hortaea werneckii</name>
    <name type="common">Black yeast</name>
    <name type="synonym">Cladosporium werneckii</name>
    <dbReference type="NCBI Taxonomy" id="91943"/>
    <lineage>
        <taxon>Eukaryota</taxon>
        <taxon>Fungi</taxon>
        <taxon>Dikarya</taxon>
        <taxon>Ascomycota</taxon>
        <taxon>Pezizomycotina</taxon>
        <taxon>Dothideomycetes</taxon>
        <taxon>Dothideomycetidae</taxon>
        <taxon>Mycosphaerellales</taxon>
        <taxon>Teratosphaeriaceae</taxon>
        <taxon>Hortaea</taxon>
    </lineage>
</organism>
<dbReference type="CDD" id="cd18793">
    <property type="entry name" value="SF2_C_SNF"/>
    <property type="match status" value="1"/>
</dbReference>
<dbReference type="SMART" id="SM00487">
    <property type="entry name" value="DEXDc"/>
    <property type="match status" value="1"/>
</dbReference>
<feature type="compositionally biased region" description="Low complexity" evidence="11">
    <location>
        <begin position="234"/>
        <end position="253"/>
    </location>
</feature>
<keyword evidence="8" id="KW-0156">Chromatin regulator</keyword>
<evidence type="ECO:0000256" key="3">
    <source>
        <dbReference type="ARBA" id="ARBA00012551"/>
    </source>
</evidence>
<evidence type="ECO:0000313" key="15">
    <source>
        <dbReference type="EMBL" id="RMY10968.1"/>
    </source>
</evidence>
<feature type="compositionally biased region" description="Polar residues" evidence="11">
    <location>
        <begin position="202"/>
        <end position="213"/>
    </location>
</feature>
<evidence type="ECO:0000256" key="4">
    <source>
        <dbReference type="ARBA" id="ARBA00022741"/>
    </source>
</evidence>
<feature type="compositionally biased region" description="Low complexity" evidence="11">
    <location>
        <begin position="476"/>
        <end position="492"/>
    </location>
</feature>
<evidence type="ECO:0000313" key="16">
    <source>
        <dbReference type="Proteomes" id="UP000281245"/>
    </source>
</evidence>
<dbReference type="PROSITE" id="PS51194">
    <property type="entry name" value="HELICASE_CTER"/>
    <property type="match status" value="1"/>
</dbReference>
<keyword evidence="6" id="KW-0347">Helicase</keyword>
<dbReference type="Gene3D" id="3.40.50.10810">
    <property type="entry name" value="Tandem AAA-ATPase domain"/>
    <property type="match status" value="1"/>
</dbReference>
<evidence type="ECO:0000313" key="14">
    <source>
        <dbReference type="EMBL" id="RMX82668.1"/>
    </source>
</evidence>
<keyword evidence="10" id="KW-0539">Nucleus</keyword>
<dbReference type="Gene3D" id="3.40.50.300">
    <property type="entry name" value="P-loop containing nucleotide triphosphate hydrolases"/>
    <property type="match status" value="2"/>
</dbReference>
<feature type="region of interest" description="Disordered" evidence="11">
    <location>
        <begin position="650"/>
        <end position="676"/>
    </location>
</feature>
<feature type="compositionally biased region" description="Polar residues" evidence="11">
    <location>
        <begin position="129"/>
        <end position="139"/>
    </location>
</feature>
<protein>
    <recommendedName>
        <fullName evidence="3">DNA helicase</fullName>
        <ecNumber evidence="3">3.6.4.12</ecNumber>
    </recommendedName>
</protein>
<feature type="compositionally biased region" description="Acidic residues" evidence="11">
    <location>
        <begin position="32"/>
        <end position="42"/>
    </location>
</feature>
<feature type="compositionally biased region" description="Polar residues" evidence="11">
    <location>
        <begin position="69"/>
        <end position="91"/>
    </location>
</feature>
<feature type="compositionally biased region" description="Acidic residues" evidence="11">
    <location>
        <begin position="442"/>
        <end position="451"/>
    </location>
</feature>
<evidence type="ECO:0000313" key="17">
    <source>
        <dbReference type="Proteomes" id="UP000282582"/>
    </source>
</evidence>
<evidence type="ECO:0000259" key="13">
    <source>
        <dbReference type="PROSITE" id="PS51194"/>
    </source>
</evidence>
<dbReference type="Pfam" id="PF00176">
    <property type="entry name" value="SNF2-rel_dom"/>
    <property type="match status" value="1"/>
</dbReference>
<proteinExistence type="inferred from homology"/>
<dbReference type="Proteomes" id="UP000282582">
    <property type="component" value="Unassembled WGS sequence"/>
</dbReference>
<feature type="compositionally biased region" description="Low complexity" evidence="11">
    <location>
        <begin position="392"/>
        <end position="425"/>
    </location>
</feature>
<reference evidence="16 17" key="1">
    <citation type="journal article" date="2018" name="BMC Genomics">
        <title>Genomic evidence for intraspecific hybridization in a clonal and extremely halotolerant yeast.</title>
        <authorList>
            <person name="Gostincar C."/>
            <person name="Stajich J.E."/>
            <person name="Zupancic J."/>
            <person name="Zalar P."/>
            <person name="Gunde-Cimerman N."/>
        </authorList>
    </citation>
    <scope>NUCLEOTIDE SEQUENCE [LARGE SCALE GENOMIC DNA]</scope>
    <source>
        <strain evidence="15 17">EXF-6654</strain>
        <strain evidence="14 16">EXF-6656</strain>
    </source>
</reference>
<dbReference type="GO" id="GO:0140658">
    <property type="term" value="F:ATP-dependent chromatin remodeler activity"/>
    <property type="evidence" value="ECO:0007669"/>
    <property type="project" value="UniProtKB-ARBA"/>
</dbReference>
<dbReference type="InterPro" id="IPR014001">
    <property type="entry name" value="Helicase_ATP-bd"/>
</dbReference>
<evidence type="ECO:0000256" key="1">
    <source>
        <dbReference type="ARBA" id="ARBA00004123"/>
    </source>
</evidence>
<feature type="compositionally biased region" description="Polar residues" evidence="11">
    <location>
        <begin position="653"/>
        <end position="669"/>
    </location>
</feature>
<dbReference type="EC" id="3.6.4.12" evidence="3"/>
<feature type="region of interest" description="Disordered" evidence="11">
    <location>
        <begin position="1"/>
        <end position="315"/>
    </location>
</feature>
<dbReference type="FunFam" id="3.40.50.10810:FF:000014">
    <property type="entry name" value="SWI/SNF-related matrix-associated actin-dependent regulator of chromatin subfamily A containing DEAD/H box 1"/>
    <property type="match status" value="1"/>
</dbReference>
<dbReference type="GO" id="GO:0003677">
    <property type="term" value="F:DNA binding"/>
    <property type="evidence" value="ECO:0007669"/>
    <property type="project" value="UniProtKB-KW"/>
</dbReference>
<evidence type="ECO:0000256" key="9">
    <source>
        <dbReference type="ARBA" id="ARBA00023125"/>
    </source>
</evidence>
<feature type="compositionally biased region" description="Polar residues" evidence="11">
    <location>
        <begin position="426"/>
        <end position="440"/>
    </location>
</feature>
<dbReference type="SMART" id="SM00490">
    <property type="entry name" value="HELICc"/>
    <property type="match status" value="1"/>
</dbReference>
<dbReference type="InterPro" id="IPR038718">
    <property type="entry name" value="SNF2-like_sf"/>
</dbReference>
<dbReference type="Proteomes" id="UP000281245">
    <property type="component" value="Unassembled WGS sequence"/>
</dbReference>
<keyword evidence="5" id="KW-0378">Hydrolase</keyword>
<dbReference type="PANTHER" id="PTHR10799">
    <property type="entry name" value="SNF2/RAD54 HELICASE FAMILY"/>
    <property type="match status" value="1"/>
</dbReference>
<accession>A0A3M6Z6K3</accession>
<dbReference type="Pfam" id="PF00271">
    <property type="entry name" value="Helicase_C"/>
    <property type="match status" value="1"/>
</dbReference>
<evidence type="ECO:0000256" key="7">
    <source>
        <dbReference type="ARBA" id="ARBA00022840"/>
    </source>
</evidence>
<evidence type="ECO:0000256" key="11">
    <source>
        <dbReference type="SAM" id="MobiDB-lite"/>
    </source>
</evidence>
<evidence type="ECO:0000256" key="6">
    <source>
        <dbReference type="ARBA" id="ARBA00022806"/>
    </source>
</evidence>
<dbReference type="EMBL" id="QWIJ01000407">
    <property type="protein sequence ID" value="RMX82668.1"/>
    <property type="molecule type" value="Genomic_DNA"/>
</dbReference>
<dbReference type="VEuPathDB" id="FungiDB:BTJ68_00737"/>
<dbReference type="SUPFAM" id="SSF52540">
    <property type="entry name" value="P-loop containing nucleoside triphosphate hydrolases"/>
    <property type="match status" value="2"/>
</dbReference>
<comment type="subcellular location">
    <subcellularLocation>
        <location evidence="1">Nucleus</location>
    </subcellularLocation>
</comment>
<comment type="caution">
    <text evidence="15">The sequence shown here is derived from an EMBL/GenBank/DDBJ whole genome shotgun (WGS) entry which is preliminary data.</text>
</comment>
<feature type="domain" description="Helicase C-terminal" evidence="13">
    <location>
        <begin position="1067"/>
        <end position="1222"/>
    </location>
</feature>
<evidence type="ECO:0000256" key="8">
    <source>
        <dbReference type="ARBA" id="ARBA00022853"/>
    </source>
</evidence>
<keyword evidence="7" id="KW-0067">ATP-binding</keyword>
<feature type="compositionally biased region" description="Low complexity" evidence="11">
    <location>
        <begin position="111"/>
        <end position="121"/>
    </location>
</feature>
<feature type="region of interest" description="Disordered" evidence="11">
    <location>
        <begin position="1242"/>
        <end position="1263"/>
    </location>
</feature>
<dbReference type="GO" id="GO:0005524">
    <property type="term" value="F:ATP binding"/>
    <property type="evidence" value="ECO:0007669"/>
    <property type="project" value="UniProtKB-KW"/>
</dbReference>
<dbReference type="InterPro" id="IPR027417">
    <property type="entry name" value="P-loop_NTPase"/>
</dbReference>